<protein>
    <submittedName>
        <fullName evidence="1">Uncharacterized protein</fullName>
    </submittedName>
</protein>
<dbReference type="KEGG" id="gma:AciX8_4566"/>
<dbReference type="EMBL" id="CP003130">
    <property type="protein sequence ID" value="AEU38837.1"/>
    <property type="molecule type" value="Genomic_DNA"/>
</dbReference>
<evidence type="ECO:0000313" key="1">
    <source>
        <dbReference type="EMBL" id="AEU38837.1"/>
    </source>
</evidence>
<evidence type="ECO:0000313" key="2">
    <source>
        <dbReference type="Proteomes" id="UP000007113"/>
    </source>
</evidence>
<sequence length="60" mass="6571">MAPVASSALKVFLCLKLALFSPGSLFRQFFGNFPFSLFVLETTVSFALSKRTFSEVCSLA</sequence>
<dbReference type="Proteomes" id="UP000007113">
    <property type="component" value="Chromosome"/>
</dbReference>
<gene>
    <name evidence="1" type="ordered locus">AciX8_4566</name>
</gene>
<name>G8NVT4_GRAMM</name>
<proteinExistence type="predicted"/>
<accession>G8NVT4</accession>
<dbReference type="AlphaFoldDB" id="G8NVT4"/>
<organism evidence="1 2">
    <name type="scientific">Granulicella mallensis (strain ATCC BAA-1857 / DSM 23137 / MP5ACTX8)</name>
    <dbReference type="NCBI Taxonomy" id="682795"/>
    <lineage>
        <taxon>Bacteria</taxon>
        <taxon>Pseudomonadati</taxon>
        <taxon>Acidobacteriota</taxon>
        <taxon>Terriglobia</taxon>
        <taxon>Terriglobales</taxon>
        <taxon>Acidobacteriaceae</taxon>
        <taxon>Granulicella</taxon>
    </lineage>
</organism>
<dbReference type="STRING" id="682795.AciX8_4566"/>
<reference evidence="1 2" key="1">
    <citation type="submission" date="2011-11" db="EMBL/GenBank/DDBJ databases">
        <title>Complete sequence of Granulicella mallensis MP5ACTX8.</title>
        <authorList>
            <consortium name="US DOE Joint Genome Institute"/>
            <person name="Lucas S."/>
            <person name="Copeland A."/>
            <person name="Lapidus A."/>
            <person name="Cheng J.-F."/>
            <person name="Goodwin L."/>
            <person name="Pitluck S."/>
            <person name="Peters L."/>
            <person name="Lu M."/>
            <person name="Detter J.C."/>
            <person name="Han C."/>
            <person name="Tapia R."/>
            <person name="Land M."/>
            <person name="Hauser L."/>
            <person name="Kyrpides N."/>
            <person name="Ivanova N."/>
            <person name="Mikhailova N."/>
            <person name="Pagani I."/>
            <person name="Rawat S."/>
            <person name="Mannisto M."/>
            <person name="Haggblom M."/>
            <person name="Woyke T."/>
        </authorList>
    </citation>
    <scope>NUCLEOTIDE SEQUENCE [LARGE SCALE GENOMIC DNA]</scope>
    <source>
        <strain evidence="2">ATCC BAA-1857 / DSM 23137 / MP5ACTX8</strain>
    </source>
</reference>
<dbReference type="HOGENOM" id="CLU_2935048_0_0_0"/>
<keyword evidence="2" id="KW-1185">Reference proteome</keyword>